<gene>
    <name evidence="1" type="ORF">H0S70_03195</name>
</gene>
<proteinExistence type="predicted"/>
<evidence type="ECO:0000313" key="2">
    <source>
        <dbReference type="Proteomes" id="UP000516438"/>
    </source>
</evidence>
<dbReference type="KEGG" id="cmaq:H0S70_03195"/>
<keyword evidence="2" id="KW-1185">Reference proteome</keyword>
<name>A0A7H1DYE6_9FLAO</name>
<dbReference type="AlphaFoldDB" id="A0A7H1DYE6"/>
<sequence length="48" mass="5654">MSFKRITNVNIAKSFVFFIFIDEDNDIQKNFDGSLFNELMEAEISFDL</sequence>
<organism evidence="1 2">
    <name type="scientific">Chryseobacterium manosquense</name>
    <dbReference type="NCBI Taxonomy" id="2754694"/>
    <lineage>
        <taxon>Bacteria</taxon>
        <taxon>Pseudomonadati</taxon>
        <taxon>Bacteroidota</taxon>
        <taxon>Flavobacteriia</taxon>
        <taxon>Flavobacteriales</taxon>
        <taxon>Weeksellaceae</taxon>
        <taxon>Chryseobacterium group</taxon>
        <taxon>Chryseobacterium</taxon>
    </lineage>
</organism>
<protein>
    <submittedName>
        <fullName evidence="1">Uncharacterized protein</fullName>
    </submittedName>
</protein>
<dbReference type="RefSeq" id="WP_188321673.1">
    <property type="nucleotide sequence ID" value="NZ_CP060203.1"/>
</dbReference>
<dbReference type="Proteomes" id="UP000516438">
    <property type="component" value="Chromosome"/>
</dbReference>
<accession>A0A7H1DYE6</accession>
<dbReference type="EMBL" id="CP060203">
    <property type="protein sequence ID" value="QNS42004.1"/>
    <property type="molecule type" value="Genomic_DNA"/>
</dbReference>
<reference evidence="1 2" key="1">
    <citation type="submission" date="2020-07" db="EMBL/GenBank/DDBJ databases">
        <title>Complete genome and description of Chryseobacterium manosquense strain Marseille-Q2069 sp. nov.</title>
        <authorList>
            <person name="Boxberger M."/>
        </authorList>
    </citation>
    <scope>NUCLEOTIDE SEQUENCE [LARGE SCALE GENOMIC DNA]</scope>
    <source>
        <strain evidence="1 2">Marseille-Q2069</strain>
    </source>
</reference>
<evidence type="ECO:0000313" key="1">
    <source>
        <dbReference type="EMBL" id="QNS42004.1"/>
    </source>
</evidence>